<name>A0A7X3G7C8_9BURK</name>
<accession>A0A7X3G7C8</accession>
<evidence type="ECO:0000313" key="1">
    <source>
        <dbReference type="EMBL" id="MVW64244.1"/>
    </source>
</evidence>
<organism evidence="1 2">
    <name type="scientific">Massilia cellulosiltytica</name>
    <dbReference type="NCBI Taxonomy" id="2683234"/>
    <lineage>
        <taxon>Bacteria</taxon>
        <taxon>Pseudomonadati</taxon>
        <taxon>Pseudomonadota</taxon>
        <taxon>Betaproteobacteria</taxon>
        <taxon>Burkholderiales</taxon>
        <taxon>Oxalobacteraceae</taxon>
        <taxon>Telluria group</taxon>
        <taxon>Massilia</taxon>
    </lineage>
</organism>
<gene>
    <name evidence="1" type="ORF">GPY61_30395</name>
</gene>
<sequence>MADCQITCINLSHSHGRHEHITHVGNPRVWPRRFTVAEIVQLIRSKSDTFYVMDGNGKRANVGVVEANPPYIRTYADGVWTDNLLSLTSCQL</sequence>
<dbReference type="Pfam" id="PF13031">
    <property type="entry name" value="DUF3892"/>
    <property type="match status" value="1"/>
</dbReference>
<keyword evidence="2" id="KW-1185">Reference proteome</keyword>
<dbReference type="EMBL" id="WSES01000012">
    <property type="protein sequence ID" value="MVW64244.1"/>
    <property type="molecule type" value="Genomic_DNA"/>
</dbReference>
<dbReference type="RefSeq" id="WP_160410758.1">
    <property type="nucleotide sequence ID" value="NZ_WSES01000012.1"/>
</dbReference>
<evidence type="ECO:0000313" key="2">
    <source>
        <dbReference type="Proteomes" id="UP000443353"/>
    </source>
</evidence>
<protein>
    <submittedName>
        <fullName evidence="1">DUF3892 domain-containing protein</fullName>
    </submittedName>
</protein>
<dbReference type="InterPro" id="IPR024997">
    <property type="entry name" value="DUF3892"/>
</dbReference>
<dbReference type="Proteomes" id="UP000443353">
    <property type="component" value="Unassembled WGS sequence"/>
</dbReference>
<reference evidence="1 2" key="1">
    <citation type="submission" date="2019-12" db="EMBL/GenBank/DDBJ databases">
        <authorList>
            <person name="Li C."/>
            <person name="Zhao J."/>
        </authorList>
    </citation>
    <scope>NUCLEOTIDE SEQUENCE [LARGE SCALE GENOMIC DNA]</scope>
    <source>
        <strain evidence="1 2">NEAU-DD11</strain>
    </source>
</reference>
<dbReference type="AlphaFoldDB" id="A0A7X3G7C8"/>
<comment type="caution">
    <text evidence="1">The sequence shown here is derived from an EMBL/GenBank/DDBJ whole genome shotgun (WGS) entry which is preliminary data.</text>
</comment>
<proteinExistence type="predicted"/>